<dbReference type="InterPro" id="IPR052216">
    <property type="entry name" value="CRISPR_Csm3_endoribonuclease"/>
</dbReference>
<dbReference type="GO" id="GO:0016787">
    <property type="term" value="F:hydrolase activity"/>
    <property type="evidence" value="ECO:0007669"/>
    <property type="project" value="UniProtKB-KW"/>
</dbReference>
<reference evidence="10 11" key="1">
    <citation type="submission" date="2023-08" db="EMBL/GenBank/DDBJ databases">
        <title>Draft genome sequence of Thermococcus waiotapuensis WT1T, a thermophilic sulphur-dependent archaeon from order Thermococcales.</title>
        <authorList>
            <person name="Manners S.H."/>
            <person name="Carere C.R."/>
            <person name="Dhami M.K."/>
            <person name="Dobson R.C.J."/>
            <person name="Stott M.B."/>
        </authorList>
    </citation>
    <scope>NUCLEOTIDE SEQUENCE [LARGE SCALE GENOMIC DNA]</scope>
    <source>
        <strain evidence="10 11">WT1</strain>
    </source>
</reference>
<evidence type="ECO:0000256" key="3">
    <source>
        <dbReference type="ARBA" id="ARBA00022722"/>
    </source>
</evidence>
<gene>
    <name evidence="10" type="primary">csm3</name>
    <name evidence="10" type="ORF">RBI02_04205</name>
</gene>
<feature type="domain" description="CRISPR type III-associated protein" evidence="9">
    <location>
        <begin position="17"/>
        <end position="222"/>
    </location>
</feature>
<evidence type="ECO:0000313" key="11">
    <source>
        <dbReference type="Proteomes" id="UP001245683"/>
    </source>
</evidence>
<evidence type="ECO:0000313" key="10">
    <source>
        <dbReference type="EMBL" id="MDV3103749.1"/>
    </source>
</evidence>
<dbReference type="RefSeq" id="WP_315340775.1">
    <property type="nucleotide sequence ID" value="NZ_JAVDZE010000001.1"/>
</dbReference>
<keyword evidence="7" id="KW-0051">Antiviral defense</keyword>
<sequence length="275" mass="30948">MMEKDRKFYGKFIIKGKIRAETGLKIGAGRNVAEIGGVDSPVIRDPISGYPYIPGSSLKGKLRSLFELHVHTHPKEFNLESLGFNRNIGTEQNKILIHVCETYEQASKCPVCRVFGASGDESNFPSRIIVRDAHLTEKWKSKPLELITEAKPEVSIDRITSKTNLRHFERVVAGAEFDFEIIYNVEELSQWKDDIKNLLTAMALLEDSYLGGSGSRGYGKVKFVFDTFEFRSADYYRTGNEREKVSIPVGEKPVVDILKDFDGLFSGVKGKLEGM</sequence>
<dbReference type="InterPro" id="IPR013412">
    <property type="entry name" value="CRISPR-assoc_RAMP_Csm3"/>
</dbReference>
<dbReference type="AlphaFoldDB" id="A0AAE4SYH8"/>
<name>A0AAE4SYH8_9EURY</name>
<evidence type="ECO:0000256" key="1">
    <source>
        <dbReference type="ARBA" id="ARBA00006342"/>
    </source>
</evidence>
<keyword evidence="4" id="KW-0255">Endonuclease</keyword>
<evidence type="ECO:0000256" key="8">
    <source>
        <dbReference type="ARBA" id="ARBA00033183"/>
    </source>
</evidence>
<dbReference type="PANTHER" id="PTHR35579">
    <property type="entry name" value="CRISPR SYSTEM CMS ENDORIBONUCLEASE CSM3"/>
    <property type="match status" value="1"/>
</dbReference>
<dbReference type="Pfam" id="PF03787">
    <property type="entry name" value="RAMPs"/>
    <property type="match status" value="1"/>
</dbReference>
<accession>A0AAE4SYH8</accession>
<evidence type="ECO:0000256" key="5">
    <source>
        <dbReference type="ARBA" id="ARBA00022801"/>
    </source>
</evidence>
<evidence type="ECO:0000256" key="4">
    <source>
        <dbReference type="ARBA" id="ARBA00022759"/>
    </source>
</evidence>
<comment type="caution">
    <text evidence="10">The sequence shown here is derived from an EMBL/GenBank/DDBJ whole genome shotgun (WGS) entry which is preliminary data.</text>
</comment>
<evidence type="ECO:0000256" key="2">
    <source>
        <dbReference type="ARBA" id="ARBA00022150"/>
    </source>
</evidence>
<evidence type="ECO:0000256" key="6">
    <source>
        <dbReference type="ARBA" id="ARBA00022884"/>
    </source>
</evidence>
<dbReference type="GO" id="GO:0051607">
    <property type="term" value="P:defense response to virus"/>
    <property type="evidence" value="ECO:0007669"/>
    <property type="project" value="UniProtKB-KW"/>
</dbReference>
<proteinExistence type="inferred from homology"/>
<dbReference type="EMBL" id="JAVDZE010000001">
    <property type="protein sequence ID" value="MDV3103749.1"/>
    <property type="molecule type" value="Genomic_DNA"/>
</dbReference>
<dbReference type="NCBIfam" id="TIGR02582">
    <property type="entry name" value="cas7_TM1809"/>
    <property type="match status" value="1"/>
</dbReference>
<keyword evidence="11" id="KW-1185">Reference proteome</keyword>
<dbReference type="GO" id="GO:0003723">
    <property type="term" value="F:RNA binding"/>
    <property type="evidence" value="ECO:0007669"/>
    <property type="project" value="UniProtKB-KW"/>
</dbReference>
<protein>
    <recommendedName>
        <fullName evidence="2">CRISPR system Cms endoribonuclease Csm3</fullName>
    </recommendedName>
    <alternativeName>
        <fullName evidence="8">CRISPR type III A-associated RAMP protein Csm3</fullName>
    </alternativeName>
</protein>
<dbReference type="PANTHER" id="PTHR35579:SF3">
    <property type="entry name" value="CRISPR SYSTEM CMS ENDORIBONUCLEASE CSM3"/>
    <property type="match status" value="1"/>
</dbReference>
<organism evidence="10 11">
    <name type="scientific">Thermococcus waiotapuensis</name>
    <dbReference type="NCBI Taxonomy" id="90909"/>
    <lineage>
        <taxon>Archaea</taxon>
        <taxon>Methanobacteriati</taxon>
        <taxon>Methanobacteriota</taxon>
        <taxon>Thermococci</taxon>
        <taxon>Thermococcales</taxon>
        <taxon>Thermococcaceae</taxon>
        <taxon>Thermococcus</taxon>
    </lineage>
</organism>
<evidence type="ECO:0000256" key="7">
    <source>
        <dbReference type="ARBA" id="ARBA00023118"/>
    </source>
</evidence>
<keyword evidence="6" id="KW-0694">RNA-binding</keyword>
<keyword evidence="5" id="KW-0378">Hydrolase</keyword>
<keyword evidence="3" id="KW-0540">Nuclease</keyword>
<dbReference type="InterPro" id="IPR005537">
    <property type="entry name" value="RAMP_III_fam"/>
</dbReference>
<evidence type="ECO:0000259" key="9">
    <source>
        <dbReference type="Pfam" id="PF03787"/>
    </source>
</evidence>
<dbReference type="GO" id="GO:0004519">
    <property type="term" value="F:endonuclease activity"/>
    <property type="evidence" value="ECO:0007669"/>
    <property type="project" value="UniProtKB-KW"/>
</dbReference>
<dbReference type="Proteomes" id="UP001245683">
    <property type="component" value="Unassembled WGS sequence"/>
</dbReference>
<comment type="similarity">
    <text evidence="1">Belongs to the CRISPR-associated Csm3 family.</text>
</comment>